<sequence length="91" mass="10833">MSAPTKAPSYLSDQEEWEKFKTGFNRNYDSSDEEAKRFNIFQQNLQSIREHNEKFERGETTFTQGINQFTDLTKEEFKARHTGLLRRPPQE</sequence>
<organism evidence="2">
    <name type="scientific">Diaprepes abbreviatus</name>
    <name type="common">Citrus root weevil</name>
    <name type="synonym">Curculio abbreviatus</name>
    <dbReference type="NCBI Taxonomy" id="13040"/>
    <lineage>
        <taxon>Eukaryota</taxon>
        <taxon>Metazoa</taxon>
        <taxon>Ecdysozoa</taxon>
        <taxon>Arthropoda</taxon>
        <taxon>Hexapoda</taxon>
        <taxon>Insecta</taxon>
        <taxon>Pterygota</taxon>
        <taxon>Neoptera</taxon>
        <taxon>Endopterygota</taxon>
        <taxon>Coleoptera</taxon>
        <taxon>Polyphaga</taxon>
        <taxon>Cucujiformia</taxon>
        <taxon>Curculionidae</taxon>
        <taxon>Entiminae</taxon>
        <taxon>Eustylini</taxon>
        <taxon>Diaprepes</taxon>
    </lineage>
</organism>
<dbReference type="SUPFAM" id="SSF54001">
    <property type="entry name" value="Cysteine proteinases"/>
    <property type="match status" value="1"/>
</dbReference>
<dbReference type="EMBL" id="EU009454">
    <property type="protein sequence ID" value="ABS32280.1"/>
    <property type="molecule type" value="mRNA"/>
</dbReference>
<dbReference type="Pfam" id="PF08246">
    <property type="entry name" value="Inhibitor_I29"/>
    <property type="match status" value="1"/>
</dbReference>
<dbReference type="AlphaFoldDB" id="A7LFV3"/>
<protein>
    <submittedName>
        <fullName evidence="2">Cathepsin L protease inhibitor 2</fullName>
    </submittedName>
</protein>
<proteinExistence type="evidence at transcript level"/>
<evidence type="ECO:0000259" key="1">
    <source>
        <dbReference type="SMART" id="SM00848"/>
    </source>
</evidence>
<evidence type="ECO:0000313" key="2">
    <source>
        <dbReference type="EMBL" id="ABS32280.1"/>
    </source>
</evidence>
<dbReference type="InterPro" id="IPR013201">
    <property type="entry name" value="Prot_inhib_I29"/>
</dbReference>
<name>A7LFV3_DIAAB</name>
<dbReference type="SMART" id="SM00848">
    <property type="entry name" value="Inhibitor_I29"/>
    <property type="match status" value="1"/>
</dbReference>
<feature type="domain" description="Cathepsin propeptide inhibitor" evidence="1">
    <location>
        <begin position="17"/>
        <end position="77"/>
    </location>
</feature>
<accession>A7LFV3</accession>
<reference evidence="2" key="1">
    <citation type="submission" date="2007-07" db="EMBL/GenBank/DDBJ databases">
        <title>Cloning and Characterization of Cathepsin L Protease Inhibitor 2.</title>
        <authorList>
            <person name="Borovsky D."/>
            <person name="Powell C.A."/>
            <person name="Shatters R.G.Jr."/>
        </authorList>
    </citation>
    <scope>NUCLEOTIDE SEQUENCE</scope>
</reference>
<dbReference type="Gene3D" id="1.10.287.2250">
    <property type="match status" value="1"/>
</dbReference>
<dbReference type="InterPro" id="IPR038765">
    <property type="entry name" value="Papain-like_cys_pep_sf"/>
</dbReference>